<comment type="caution">
    <text evidence="3">The sequence shown here is derived from an EMBL/GenBank/DDBJ whole genome shotgun (WGS) entry which is preliminary data.</text>
</comment>
<evidence type="ECO:0000256" key="1">
    <source>
        <dbReference type="SAM" id="MobiDB-lite"/>
    </source>
</evidence>
<evidence type="ECO:0000313" key="3">
    <source>
        <dbReference type="EMBL" id="KIQ03353.1"/>
    </source>
</evidence>
<evidence type="ECO:0000259" key="2">
    <source>
        <dbReference type="PROSITE" id="PS51746"/>
    </source>
</evidence>
<dbReference type="OrthoDB" id="9801841at2"/>
<evidence type="ECO:0000313" key="4">
    <source>
        <dbReference type="Proteomes" id="UP000035017"/>
    </source>
</evidence>
<feature type="compositionally biased region" description="Low complexity" evidence="1">
    <location>
        <begin position="214"/>
        <end position="235"/>
    </location>
</feature>
<dbReference type="PROSITE" id="PS51746">
    <property type="entry name" value="PPM_2"/>
    <property type="match status" value="1"/>
</dbReference>
<name>A0A0D0JBS3_AGRTU</name>
<dbReference type="NCBIfam" id="TIGR03373">
    <property type="entry name" value="VI_minor_4"/>
    <property type="match status" value="1"/>
</dbReference>
<dbReference type="EMBL" id="JXQV01000008">
    <property type="protein sequence ID" value="KIQ03353.1"/>
    <property type="molecule type" value="Genomic_DNA"/>
</dbReference>
<dbReference type="Pfam" id="PF00481">
    <property type="entry name" value="PP2C"/>
    <property type="match status" value="1"/>
</dbReference>
<protein>
    <submittedName>
        <fullName evidence="3">Serine/threonine protein phosphatase</fullName>
    </submittedName>
</protein>
<gene>
    <name evidence="3" type="ORF">RU07_07765</name>
</gene>
<dbReference type="Pfam" id="PF09867">
    <property type="entry name" value="TagF_N"/>
    <property type="match status" value="1"/>
</dbReference>
<proteinExistence type="predicted"/>
<dbReference type="InterPro" id="IPR038225">
    <property type="entry name" value="TagF_sf"/>
</dbReference>
<feature type="domain" description="PPM-type phosphatase" evidence="2">
    <location>
        <begin position="258"/>
        <end position="472"/>
    </location>
</feature>
<feature type="region of interest" description="Disordered" evidence="1">
    <location>
        <begin position="214"/>
        <end position="253"/>
    </location>
</feature>
<dbReference type="InterPro" id="IPR001932">
    <property type="entry name" value="PPM-type_phosphatase-like_dom"/>
</dbReference>
<feature type="compositionally biased region" description="Pro residues" evidence="1">
    <location>
        <begin position="236"/>
        <end position="252"/>
    </location>
</feature>
<dbReference type="InterPro" id="IPR036457">
    <property type="entry name" value="PPM-type-like_dom_sf"/>
</dbReference>
<accession>A0A0D0JBS3</accession>
<dbReference type="SUPFAM" id="SSF81606">
    <property type="entry name" value="PP2C-like"/>
    <property type="match status" value="1"/>
</dbReference>
<dbReference type="Gene3D" id="3.40.1730.10">
    <property type="entry name" value="pa0076 domain"/>
    <property type="match status" value="1"/>
</dbReference>
<dbReference type="Proteomes" id="UP000035017">
    <property type="component" value="Unassembled WGS sequence"/>
</dbReference>
<sequence>MAKQVSTPAKAAVESDRIGFFGKIQSHGDFLSEGLDRDLIGALDGWVQAGMHACADAFASRWNSVFSASPPLRFITERGIWGPNAYAGVLLPSRDRVGRKYPLVVLAQMADFNYHPRTIYLDDTWFMAAEAVAETSMTQDFDMQRFTTAIKRLRMPKPKGEDEDIRFSARSGEPISLWWYIDADTRRARGMKFEGKPKATDFVKLFREQIATDEAATDAAPASTPPQKATTETKPAVPPKPAAVPTPPPQAAPAPSLVYSYATHPGTRLSVNADALFVSKSPALFAIADGVGDSNAAVEAARLTMNALTDITSNDHAEFVAQDIKGKLGTVNSLLLSRQVGTEAPRPMASVVLASLVENTLRVLWSGDARAYLMRDGTMHMLSRDHVSVGIRKQLSQCLGLSQQFRPDTLSEEWGLRDRLLLCSFPLIQALKERVVAEILQETRIDDCANALIQEALIENIRENISAIVIGNQLEQQ</sequence>
<dbReference type="AlphaFoldDB" id="A0A0D0JBS3"/>
<dbReference type="InterPro" id="IPR017748">
    <property type="entry name" value="TagF"/>
</dbReference>
<dbReference type="SMART" id="SM00332">
    <property type="entry name" value="PP2Cc"/>
    <property type="match status" value="1"/>
</dbReference>
<dbReference type="Gene3D" id="3.60.40.10">
    <property type="entry name" value="PPM-type phosphatase domain"/>
    <property type="match status" value="1"/>
</dbReference>
<reference evidence="3 4" key="1">
    <citation type="submission" date="2014-12" db="EMBL/GenBank/DDBJ databases">
        <title>16Stimator: statistical estimation of ribosomal gene copy numbers from draft genome assemblies.</title>
        <authorList>
            <person name="Perisin M.A."/>
            <person name="Vetter M."/>
            <person name="Gilbert J.A."/>
            <person name="Bergelson J."/>
        </authorList>
    </citation>
    <scope>NUCLEOTIDE SEQUENCE [LARGE SCALE GENOMIC DNA]</scope>
    <source>
        <strain evidence="3 4">MEJ076</strain>
    </source>
</reference>
<organism evidence="3 4">
    <name type="scientific">Agrobacterium tumefaciens</name>
    <dbReference type="NCBI Taxonomy" id="358"/>
    <lineage>
        <taxon>Bacteria</taxon>
        <taxon>Pseudomonadati</taxon>
        <taxon>Pseudomonadota</taxon>
        <taxon>Alphaproteobacteria</taxon>
        <taxon>Hyphomicrobiales</taxon>
        <taxon>Rhizobiaceae</taxon>
        <taxon>Rhizobium/Agrobacterium group</taxon>
        <taxon>Agrobacterium</taxon>
        <taxon>Agrobacterium tumefaciens complex</taxon>
    </lineage>
</organism>